<dbReference type="OrthoDB" id="10391557at2759"/>
<dbReference type="AlphaFoldDB" id="R7YNA9"/>
<keyword evidence="1" id="KW-0175">Coiled coil</keyword>
<accession>R7YNA9</accession>
<organism evidence="2 3">
    <name type="scientific">Coniosporium apollinis (strain CBS 100218)</name>
    <name type="common">Rock-inhabiting black yeast</name>
    <dbReference type="NCBI Taxonomy" id="1168221"/>
    <lineage>
        <taxon>Eukaryota</taxon>
        <taxon>Fungi</taxon>
        <taxon>Dikarya</taxon>
        <taxon>Ascomycota</taxon>
        <taxon>Pezizomycotina</taxon>
        <taxon>Dothideomycetes</taxon>
        <taxon>Dothideomycetes incertae sedis</taxon>
        <taxon>Coniosporium</taxon>
    </lineage>
</organism>
<dbReference type="GeneID" id="19899842"/>
<sequence length="101" mass="11748">MSNEYLGLFCEKAATRANEALKEARQAAGDAVSENQLKITRLEAQVVDLTDDNTEKDIRIAELEYELIGLQEKHDRVEDRYLTLKRHMADEERNQKMAFKY</sequence>
<name>R7YNA9_CONA1</name>
<dbReference type="EMBL" id="JH767562">
    <property type="protein sequence ID" value="EON63304.1"/>
    <property type="molecule type" value="Genomic_DNA"/>
</dbReference>
<dbReference type="Proteomes" id="UP000016924">
    <property type="component" value="Unassembled WGS sequence"/>
</dbReference>
<reference evidence="3" key="1">
    <citation type="submission" date="2012-06" db="EMBL/GenBank/DDBJ databases">
        <title>The genome sequence of Coniosporium apollinis CBS 100218.</title>
        <authorList>
            <consortium name="The Broad Institute Genome Sequencing Platform"/>
            <person name="Cuomo C."/>
            <person name="Gorbushina A."/>
            <person name="Noack S."/>
            <person name="Walker B."/>
            <person name="Young S.K."/>
            <person name="Zeng Q."/>
            <person name="Gargeya S."/>
            <person name="Fitzgerald M."/>
            <person name="Haas B."/>
            <person name="Abouelleil A."/>
            <person name="Alvarado L."/>
            <person name="Arachchi H.M."/>
            <person name="Berlin A.M."/>
            <person name="Chapman S.B."/>
            <person name="Goldberg J."/>
            <person name="Griggs A."/>
            <person name="Gujja S."/>
            <person name="Hansen M."/>
            <person name="Howarth C."/>
            <person name="Imamovic A."/>
            <person name="Larimer J."/>
            <person name="McCowan C."/>
            <person name="Montmayeur A."/>
            <person name="Murphy C."/>
            <person name="Neiman D."/>
            <person name="Pearson M."/>
            <person name="Priest M."/>
            <person name="Roberts A."/>
            <person name="Saif S."/>
            <person name="Shea T."/>
            <person name="Sisk P."/>
            <person name="Sykes S."/>
            <person name="Wortman J."/>
            <person name="Nusbaum C."/>
            <person name="Birren B."/>
        </authorList>
    </citation>
    <scope>NUCLEOTIDE SEQUENCE [LARGE SCALE GENOMIC DNA]</scope>
    <source>
        <strain evidence="3">CBS 100218</strain>
    </source>
</reference>
<dbReference type="RefSeq" id="XP_007778621.1">
    <property type="nucleotide sequence ID" value="XM_007780431.1"/>
</dbReference>
<proteinExistence type="predicted"/>
<evidence type="ECO:0000313" key="2">
    <source>
        <dbReference type="EMBL" id="EON63304.1"/>
    </source>
</evidence>
<feature type="coiled-coil region" evidence="1">
    <location>
        <begin position="60"/>
        <end position="94"/>
    </location>
</feature>
<keyword evidence="3" id="KW-1185">Reference proteome</keyword>
<gene>
    <name evidence="2" type="ORF">W97_02531</name>
</gene>
<protein>
    <submittedName>
        <fullName evidence="2">Uncharacterized protein</fullName>
    </submittedName>
</protein>
<evidence type="ECO:0000256" key="1">
    <source>
        <dbReference type="SAM" id="Coils"/>
    </source>
</evidence>
<evidence type="ECO:0000313" key="3">
    <source>
        <dbReference type="Proteomes" id="UP000016924"/>
    </source>
</evidence>
<dbReference type="HOGENOM" id="CLU_2291545_0_0_1"/>